<dbReference type="InterPro" id="IPR050627">
    <property type="entry name" value="Nitroreductase/BluB"/>
</dbReference>
<keyword evidence="6" id="KW-1185">Reference proteome</keyword>
<dbReference type="PANTHER" id="PTHR23026">
    <property type="entry name" value="NADPH NITROREDUCTASE"/>
    <property type="match status" value="1"/>
</dbReference>
<dbReference type="OrthoDB" id="9812105at2"/>
<feature type="domain" description="Nitroreductase" evidence="4">
    <location>
        <begin position="20"/>
        <end position="206"/>
    </location>
</feature>
<evidence type="ECO:0000256" key="3">
    <source>
        <dbReference type="ARBA" id="ARBA00023002"/>
    </source>
</evidence>
<dbReference type="EMBL" id="RQFP01000001">
    <property type="protein sequence ID" value="TGK96044.1"/>
    <property type="molecule type" value="Genomic_DNA"/>
</dbReference>
<dbReference type="PANTHER" id="PTHR23026:SF90">
    <property type="entry name" value="IODOTYROSINE DEIODINASE 1"/>
    <property type="match status" value="1"/>
</dbReference>
<keyword evidence="3" id="KW-0560">Oxidoreductase</keyword>
<reference evidence="5" key="1">
    <citation type="journal article" date="2019" name="PLoS Negl. Trop. Dis.">
        <title>Revisiting the worldwide diversity of Leptospira species in the environment.</title>
        <authorList>
            <person name="Vincent A.T."/>
            <person name="Schiettekatte O."/>
            <person name="Bourhy P."/>
            <person name="Veyrier F.J."/>
            <person name="Picardeau M."/>
        </authorList>
    </citation>
    <scope>NUCLEOTIDE SEQUENCE [LARGE SCALE GENOMIC DNA]</scope>
    <source>
        <strain evidence="5">201800277</strain>
    </source>
</reference>
<sequence length="230" mass="26126">MNSEMISIHETATTVSEALETRHSIRDFLPKPIPEEILQRVFGKALRSPSWKNSQPWKVHIVNGTKREELAKDLVQAARQSPPRPETNWPESYPSDAKKRMFDLGMKIYGVAGIERKDKEARDQFMLRNFEFFGAPTAVFITSKFELNYFVGIDLGCFLQSILLLAREEGLGTCPQAALGAFPDVVKNALQLPNEEKVILGLSIGYPKPDSDLNRFHTPRESAEELIRFY</sequence>
<evidence type="ECO:0000313" key="6">
    <source>
        <dbReference type="Proteomes" id="UP000297891"/>
    </source>
</evidence>
<dbReference type="Gene3D" id="3.40.109.10">
    <property type="entry name" value="NADH Oxidase"/>
    <property type="match status" value="1"/>
</dbReference>
<dbReference type="Pfam" id="PF00881">
    <property type="entry name" value="Nitroreductase"/>
    <property type="match status" value="1"/>
</dbReference>
<dbReference type="InterPro" id="IPR000415">
    <property type="entry name" value="Nitroreductase-like"/>
</dbReference>
<gene>
    <name evidence="5" type="ORF">EHQ30_05305</name>
</gene>
<evidence type="ECO:0000313" key="5">
    <source>
        <dbReference type="EMBL" id="TGK96044.1"/>
    </source>
</evidence>
<comment type="caution">
    <text evidence="5">The sequence shown here is derived from an EMBL/GenBank/DDBJ whole genome shotgun (WGS) entry which is preliminary data.</text>
</comment>
<evidence type="ECO:0000256" key="1">
    <source>
        <dbReference type="ARBA" id="ARBA00022630"/>
    </source>
</evidence>
<protein>
    <submittedName>
        <fullName evidence="5">Nitroreductase</fullName>
    </submittedName>
</protein>
<dbReference type="AlphaFoldDB" id="A0A5F1ZAI3"/>
<dbReference type="InterPro" id="IPR029479">
    <property type="entry name" value="Nitroreductase"/>
</dbReference>
<dbReference type="GO" id="GO:0016491">
    <property type="term" value="F:oxidoreductase activity"/>
    <property type="evidence" value="ECO:0007669"/>
    <property type="project" value="UniProtKB-KW"/>
</dbReference>
<accession>A0A5F1ZAI3</accession>
<name>A0A5F1ZAI3_9LEPT</name>
<organism evidence="5 6">
    <name type="scientific">Leptospira brenneri</name>
    <dbReference type="NCBI Taxonomy" id="2023182"/>
    <lineage>
        <taxon>Bacteria</taxon>
        <taxon>Pseudomonadati</taxon>
        <taxon>Spirochaetota</taxon>
        <taxon>Spirochaetia</taxon>
        <taxon>Leptospirales</taxon>
        <taxon>Leptospiraceae</taxon>
        <taxon>Leptospira</taxon>
    </lineage>
</organism>
<dbReference type="SUPFAM" id="SSF55469">
    <property type="entry name" value="FMN-dependent nitroreductase-like"/>
    <property type="match status" value="1"/>
</dbReference>
<evidence type="ECO:0000256" key="2">
    <source>
        <dbReference type="ARBA" id="ARBA00022643"/>
    </source>
</evidence>
<dbReference type="Proteomes" id="UP000297891">
    <property type="component" value="Unassembled WGS sequence"/>
</dbReference>
<keyword evidence="1" id="KW-0285">Flavoprotein</keyword>
<proteinExistence type="predicted"/>
<dbReference type="RefSeq" id="WP_135676677.1">
    <property type="nucleotide sequence ID" value="NZ_RQFP01000001.1"/>
</dbReference>
<dbReference type="CDD" id="cd02136">
    <property type="entry name" value="PnbA_NfnB-like"/>
    <property type="match status" value="1"/>
</dbReference>
<keyword evidence="2" id="KW-0288">FMN</keyword>
<evidence type="ECO:0000259" key="4">
    <source>
        <dbReference type="Pfam" id="PF00881"/>
    </source>
</evidence>